<dbReference type="NCBIfam" id="NF001319">
    <property type="entry name" value="PRK00258.3-3"/>
    <property type="match status" value="1"/>
</dbReference>
<feature type="domain" description="SDH C-terminal" evidence="11">
    <location>
        <begin position="251"/>
        <end position="278"/>
    </location>
</feature>
<dbReference type="GO" id="GO:0009423">
    <property type="term" value="P:chorismate biosynthetic process"/>
    <property type="evidence" value="ECO:0007669"/>
    <property type="project" value="UniProtKB-UniRule"/>
</dbReference>
<dbReference type="InterPro" id="IPR041121">
    <property type="entry name" value="SDH_C"/>
</dbReference>
<evidence type="ECO:0000256" key="7">
    <source>
        <dbReference type="ARBA" id="ARBA00049442"/>
    </source>
</evidence>
<dbReference type="GO" id="GO:0050661">
    <property type="term" value="F:NADP binding"/>
    <property type="evidence" value="ECO:0007669"/>
    <property type="project" value="InterPro"/>
</dbReference>
<dbReference type="Pfam" id="PF08501">
    <property type="entry name" value="Shikimate_dh_N"/>
    <property type="match status" value="1"/>
</dbReference>
<dbReference type="Proteomes" id="UP000295244">
    <property type="component" value="Unassembled WGS sequence"/>
</dbReference>
<keyword evidence="6 8" id="KW-0057">Aromatic amino acid biosynthesis</keyword>
<evidence type="ECO:0000313" key="12">
    <source>
        <dbReference type="EMBL" id="TCJ16686.1"/>
    </source>
</evidence>
<dbReference type="InterPro" id="IPR022893">
    <property type="entry name" value="Shikimate_DH_fam"/>
</dbReference>
<evidence type="ECO:0000256" key="5">
    <source>
        <dbReference type="ARBA" id="ARBA00023002"/>
    </source>
</evidence>
<evidence type="ECO:0000256" key="2">
    <source>
        <dbReference type="ARBA" id="ARBA00012962"/>
    </source>
</evidence>
<comment type="function">
    <text evidence="8">Involved in the biosynthesis of the chorismate, which leads to the biosynthesis of aromatic amino acids. Catalyzes the reversible NADPH linked reduction of 3-dehydroshikimate (DHSA) to yield shikimate (SA).</text>
</comment>
<evidence type="ECO:0000259" key="10">
    <source>
        <dbReference type="Pfam" id="PF08501"/>
    </source>
</evidence>
<keyword evidence="4 8" id="KW-0521">NADP</keyword>
<evidence type="ECO:0000256" key="6">
    <source>
        <dbReference type="ARBA" id="ARBA00023141"/>
    </source>
</evidence>
<dbReference type="PANTHER" id="PTHR21089">
    <property type="entry name" value="SHIKIMATE DEHYDROGENASE"/>
    <property type="match status" value="1"/>
</dbReference>
<feature type="domain" description="Quinate/shikimate 5-dehydrogenase/glutamyl-tRNA reductase" evidence="9">
    <location>
        <begin position="122"/>
        <end position="200"/>
    </location>
</feature>
<dbReference type="SUPFAM" id="SSF53223">
    <property type="entry name" value="Aminoacid dehydrogenase-like, N-terminal domain"/>
    <property type="match status" value="1"/>
</dbReference>
<dbReference type="HAMAP" id="MF_00222">
    <property type="entry name" value="Shikimate_DH_AroE"/>
    <property type="match status" value="1"/>
</dbReference>
<organism evidence="12 13">
    <name type="scientific">Rubrobacter taiwanensis</name>
    <dbReference type="NCBI Taxonomy" id="185139"/>
    <lineage>
        <taxon>Bacteria</taxon>
        <taxon>Bacillati</taxon>
        <taxon>Actinomycetota</taxon>
        <taxon>Rubrobacteria</taxon>
        <taxon>Rubrobacterales</taxon>
        <taxon>Rubrobacteraceae</taxon>
        <taxon>Rubrobacter</taxon>
    </lineage>
</organism>
<feature type="binding site" evidence="8">
    <location>
        <position position="224"/>
    </location>
    <ligand>
        <name>NADP(+)</name>
        <dbReference type="ChEBI" id="CHEBI:58349"/>
    </ligand>
</feature>
<dbReference type="EMBL" id="SKBU01000015">
    <property type="protein sequence ID" value="TCJ16686.1"/>
    <property type="molecule type" value="Genomic_DNA"/>
</dbReference>
<feature type="active site" description="Proton acceptor" evidence="8">
    <location>
        <position position="71"/>
    </location>
</feature>
<comment type="catalytic activity">
    <reaction evidence="7 8">
        <text>shikimate + NADP(+) = 3-dehydroshikimate + NADPH + H(+)</text>
        <dbReference type="Rhea" id="RHEA:17737"/>
        <dbReference type="ChEBI" id="CHEBI:15378"/>
        <dbReference type="ChEBI" id="CHEBI:16630"/>
        <dbReference type="ChEBI" id="CHEBI:36208"/>
        <dbReference type="ChEBI" id="CHEBI:57783"/>
        <dbReference type="ChEBI" id="CHEBI:58349"/>
        <dbReference type="EC" id="1.1.1.25"/>
    </reaction>
</comment>
<evidence type="ECO:0000259" key="9">
    <source>
        <dbReference type="Pfam" id="PF01488"/>
    </source>
</evidence>
<name>A0A4R1BHD0_9ACTN</name>
<feature type="binding site" evidence="8">
    <location>
        <begin position="131"/>
        <end position="135"/>
    </location>
    <ligand>
        <name>NADP(+)</name>
        <dbReference type="ChEBI" id="CHEBI:58349"/>
    </ligand>
</feature>
<dbReference type="EC" id="1.1.1.25" evidence="2 8"/>
<feature type="binding site" evidence="8">
    <location>
        <position position="226"/>
    </location>
    <ligand>
        <name>shikimate</name>
        <dbReference type="ChEBI" id="CHEBI:36208"/>
    </ligand>
</feature>
<evidence type="ECO:0000256" key="1">
    <source>
        <dbReference type="ARBA" id="ARBA00004871"/>
    </source>
</evidence>
<accession>A0A4R1BHD0</accession>
<proteinExistence type="inferred from homology"/>
<dbReference type="PANTHER" id="PTHR21089:SF1">
    <property type="entry name" value="BIFUNCTIONAL 3-DEHYDROQUINATE DEHYDRATASE_SHIKIMATE DEHYDROGENASE, CHLOROPLASTIC"/>
    <property type="match status" value="1"/>
</dbReference>
<comment type="pathway">
    <text evidence="1 8">Metabolic intermediate biosynthesis; chorismate biosynthesis; chorismate from D-erythrose 4-phosphate and phosphoenolpyruvate: step 4/7.</text>
</comment>
<dbReference type="SUPFAM" id="SSF51735">
    <property type="entry name" value="NAD(P)-binding Rossmann-fold domains"/>
    <property type="match status" value="1"/>
</dbReference>
<feature type="binding site" evidence="8">
    <location>
        <position position="67"/>
    </location>
    <ligand>
        <name>shikimate</name>
        <dbReference type="ChEBI" id="CHEBI:36208"/>
    </ligand>
</feature>
<evidence type="ECO:0000313" key="13">
    <source>
        <dbReference type="Proteomes" id="UP000295244"/>
    </source>
</evidence>
<dbReference type="Gene3D" id="3.40.50.720">
    <property type="entry name" value="NAD(P)-binding Rossmann-like Domain"/>
    <property type="match status" value="1"/>
</dbReference>
<protein>
    <recommendedName>
        <fullName evidence="2 8">Shikimate dehydrogenase (NADP(+))</fullName>
        <shortName evidence="8">SDH</shortName>
        <ecNumber evidence="2 8">1.1.1.25</ecNumber>
    </recommendedName>
</protein>
<comment type="caution">
    <text evidence="8">Lacks conserved residue(s) required for the propagation of feature annotation.</text>
</comment>
<feature type="binding site" evidence="8">
    <location>
        <position position="107"/>
    </location>
    <ligand>
        <name>shikimate</name>
        <dbReference type="ChEBI" id="CHEBI:36208"/>
    </ligand>
</feature>
<dbReference type="OrthoDB" id="9776868at2"/>
<dbReference type="Pfam" id="PF18317">
    <property type="entry name" value="SDH_C"/>
    <property type="match status" value="1"/>
</dbReference>
<gene>
    <name evidence="8" type="primary">aroE</name>
    <name evidence="12" type="ORF">E0L93_08095</name>
</gene>
<feature type="binding site" evidence="8">
    <location>
        <position position="255"/>
    </location>
    <ligand>
        <name>shikimate</name>
        <dbReference type="ChEBI" id="CHEBI:36208"/>
    </ligand>
</feature>
<dbReference type="RefSeq" id="WP_132690771.1">
    <property type="nucleotide sequence ID" value="NZ_SKBU01000015.1"/>
</dbReference>
<keyword evidence="5 8" id="KW-0560">Oxidoreductase</keyword>
<dbReference type="UniPathway" id="UPA00053">
    <property type="reaction ID" value="UER00087"/>
</dbReference>
<dbReference type="InterPro" id="IPR006151">
    <property type="entry name" value="Shikm_DH/Glu-tRNA_Rdtase"/>
</dbReference>
<dbReference type="NCBIfam" id="TIGR00507">
    <property type="entry name" value="aroE"/>
    <property type="match status" value="1"/>
</dbReference>
<keyword evidence="13" id="KW-1185">Reference proteome</keyword>
<dbReference type="AlphaFoldDB" id="A0A4R1BHD0"/>
<dbReference type="Pfam" id="PF01488">
    <property type="entry name" value="Shikimate_DH"/>
    <property type="match status" value="1"/>
</dbReference>
<dbReference type="GO" id="GO:0019632">
    <property type="term" value="P:shikimate metabolic process"/>
    <property type="evidence" value="ECO:0007669"/>
    <property type="project" value="InterPro"/>
</dbReference>
<sequence length="278" mass="29820">MFFSGRATLVGIIGHPVGHTLSPRMHNAAFAADGLDYVYVPMDVEPGQLAAAVEGLRALGFRGFNVTMPHKGAVIPLLDSLDAAAEVSGAVNTVVIEDGRMLGFNTDGAGFVDACRESGVEFGGRRVLLLGAGGAAAAIAVEVLREGAGALYIANRTRKRAEELRRVLKERRPEGGMEVLDWEEAGEVARISDVIINSTYLGMEPEDPLPVAAEVLEGKAVCDAVYLPGRETRLIQRARELGCRVVPGGLMLLYQGVRAQRMWTGREPNVEVMRRAVL</sequence>
<dbReference type="CDD" id="cd01065">
    <property type="entry name" value="NAD_bind_Shikimate_DH"/>
    <property type="match status" value="1"/>
</dbReference>
<reference evidence="12 13" key="1">
    <citation type="submission" date="2019-03" db="EMBL/GenBank/DDBJ databases">
        <title>Whole genome sequence of a novel Rubrobacter taiwanensis strain, isolated from Yellowstone National Park.</title>
        <authorList>
            <person name="Freed S."/>
            <person name="Ramaley R.F."/>
            <person name="Kyndt J.A."/>
        </authorList>
    </citation>
    <scope>NUCLEOTIDE SEQUENCE [LARGE SCALE GENOMIC DNA]</scope>
    <source>
        <strain evidence="12 13">Yellowstone</strain>
    </source>
</reference>
<comment type="subunit">
    <text evidence="8">Homodimer.</text>
</comment>
<keyword evidence="3 8" id="KW-0028">Amino-acid biosynthesis</keyword>
<evidence type="ECO:0000256" key="8">
    <source>
        <dbReference type="HAMAP-Rule" id="MF_00222"/>
    </source>
</evidence>
<feature type="binding site" evidence="8">
    <location>
        <begin position="155"/>
        <end position="160"/>
    </location>
    <ligand>
        <name>NADP(+)</name>
        <dbReference type="ChEBI" id="CHEBI:58349"/>
    </ligand>
</feature>
<evidence type="ECO:0000256" key="3">
    <source>
        <dbReference type="ARBA" id="ARBA00022605"/>
    </source>
</evidence>
<feature type="binding site" evidence="8">
    <location>
        <position position="248"/>
    </location>
    <ligand>
        <name>NADP(+)</name>
        <dbReference type="ChEBI" id="CHEBI:58349"/>
    </ligand>
</feature>
<dbReference type="InterPro" id="IPR011342">
    <property type="entry name" value="Shikimate_DH"/>
</dbReference>
<evidence type="ECO:0000256" key="4">
    <source>
        <dbReference type="ARBA" id="ARBA00022857"/>
    </source>
</evidence>
<feature type="domain" description="Shikimate dehydrogenase substrate binding N-terminal" evidence="10">
    <location>
        <begin position="12"/>
        <end position="94"/>
    </location>
</feature>
<dbReference type="InterPro" id="IPR013708">
    <property type="entry name" value="Shikimate_DH-bd_N"/>
</dbReference>
<dbReference type="Gene3D" id="3.40.50.10860">
    <property type="entry name" value="Leucine Dehydrogenase, chain A, domain 1"/>
    <property type="match status" value="1"/>
</dbReference>
<comment type="similarity">
    <text evidence="8">Belongs to the shikimate dehydrogenase family.</text>
</comment>
<dbReference type="GO" id="GO:0008652">
    <property type="term" value="P:amino acid biosynthetic process"/>
    <property type="evidence" value="ECO:0007669"/>
    <property type="project" value="UniProtKB-KW"/>
</dbReference>
<feature type="binding site" evidence="8">
    <location>
        <begin position="20"/>
        <end position="22"/>
    </location>
    <ligand>
        <name>shikimate</name>
        <dbReference type="ChEBI" id="CHEBI:36208"/>
    </ligand>
</feature>
<feature type="binding site" evidence="8">
    <location>
        <position position="92"/>
    </location>
    <ligand>
        <name>shikimate</name>
        <dbReference type="ChEBI" id="CHEBI:36208"/>
    </ligand>
</feature>
<dbReference type="InterPro" id="IPR046346">
    <property type="entry name" value="Aminoacid_DH-like_N_sf"/>
</dbReference>
<dbReference type="GO" id="GO:0009073">
    <property type="term" value="P:aromatic amino acid family biosynthetic process"/>
    <property type="evidence" value="ECO:0007669"/>
    <property type="project" value="UniProtKB-KW"/>
</dbReference>
<dbReference type="InterPro" id="IPR036291">
    <property type="entry name" value="NAD(P)-bd_dom_sf"/>
</dbReference>
<evidence type="ECO:0000259" key="11">
    <source>
        <dbReference type="Pfam" id="PF18317"/>
    </source>
</evidence>
<comment type="caution">
    <text evidence="12">The sequence shown here is derived from an EMBL/GenBank/DDBJ whole genome shotgun (WGS) entry which is preliminary data.</text>
</comment>
<dbReference type="GO" id="GO:0004764">
    <property type="term" value="F:shikimate 3-dehydrogenase (NADP+) activity"/>
    <property type="evidence" value="ECO:0007669"/>
    <property type="project" value="UniProtKB-UniRule"/>
</dbReference>